<dbReference type="EMBL" id="JAQIFT010000014">
    <property type="protein sequence ID" value="MDA3730564.1"/>
    <property type="molecule type" value="Genomic_DNA"/>
</dbReference>
<feature type="transmembrane region" description="Helical" evidence="1">
    <location>
        <begin position="72"/>
        <end position="91"/>
    </location>
</feature>
<evidence type="ECO:0000313" key="3">
    <source>
        <dbReference type="Proteomes" id="UP001169242"/>
    </source>
</evidence>
<dbReference type="Proteomes" id="UP001169242">
    <property type="component" value="Unassembled WGS sequence"/>
</dbReference>
<comment type="caution">
    <text evidence="2">The sequence shown here is derived from an EMBL/GenBank/DDBJ whole genome shotgun (WGS) entry which is preliminary data.</text>
</comment>
<keyword evidence="1" id="KW-0812">Transmembrane</keyword>
<organism evidence="2 3">
    <name type="scientific">Holtiella tumoricola</name>
    <dbReference type="NCBI Taxonomy" id="3018743"/>
    <lineage>
        <taxon>Bacteria</taxon>
        <taxon>Bacillati</taxon>
        <taxon>Bacillota</taxon>
        <taxon>Clostridia</taxon>
        <taxon>Lachnospirales</taxon>
        <taxon>Cellulosilyticaceae</taxon>
        <taxon>Holtiella</taxon>
    </lineage>
</organism>
<keyword evidence="3" id="KW-1185">Reference proteome</keyword>
<name>A0AA42IZP2_9FIRM</name>
<dbReference type="AlphaFoldDB" id="A0AA42IZP2"/>
<gene>
    <name evidence="2" type="ORF">PBV87_03470</name>
</gene>
<reference evidence="2" key="1">
    <citation type="journal article" date="2023" name="Int. J. Syst. Evol. Microbiol.">
        <title>&lt;i&gt;Holtiella tumoricola&lt;/i&gt; gen. nov. sp. nov., isolated from a human clinical sample.</title>
        <authorList>
            <person name="Allen-Vercoe E."/>
            <person name="Daigneault M.C."/>
            <person name="Vancuren S.J."/>
            <person name="Cochrane K."/>
            <person name="O'Neal L.L."/>
            <person name="Sankaranarayanan K."/>
            <person name="Lawson P.A."/>
        </authorList>
    </citation>
    <scope>NUCLEOTIDE SEQUENCE</scope>
    <source>
        <strain evidence="2">CC70A</strain>
    </source>
</reference>
<dbReference type="Pfam" id="PF10825">
    <property type="entry name" value="DUF2752"/>
    <property type="match status" value="1"/>
</dbReference>
<evidence type="ECO:0000256" key="1">
    <source>
        <dbReference type="SAM" id="Phobius"/>
    </source>
</evidence>
<keyword evidence="1" id="KW-0472">Membrane</keyword>
<sequence>MKKITKYKLILASAFLILGPLMLKGVGILSNNQTTCIFDTLGSKCLGCNIRAALFQLSRGNMLEAFRLNPLVYVWIIIALSIVLSELYMVIRKIINRQYDKESLLDWIIKKMFKGITF</sequence>
<evidence type="ECO:0000313" key="2">
    <source>
        <dbReference type="EMBL" id="MDA3730564.1"/>
    </source>
</evidence>
<dbReference type="RefSeq" id="WP_271011166.1">
    <property type="nucleotide sequence ID" value="NZ_JAQIFT010000014.1"/>
</dbReference>
<proteinExistence type="predicted"/>
<dbReference type="InterPro" id="IPR021215">
    <property type="entry name" value="DUF2752"/>
</dbReference>
<keyword evidence="1" id="KW-1133">Transmembrane helix</keyword>
<protein>
    <submittedName>
        <fullName evidence="2">DUF2752 domain-containing protein</fullName>
    </submittedName>
</protein>
<accession>A0AA42IZP2</accession>